<accession>A0A0D2I1I7</accession>
<dbReference type="HOGENOM" id="CLU_1635191_0_0_1"/>
<dbReference type="AlphaFoldDB" id="A0A0D2I1I7"/>
<reference evidence="1" key="1">
    <citation type="submission" date="2015-01" db="EMBL/GenBank/DDBJ databases">
        <title>The Genome Sequence of Cladophialophora bantiana CBS 173.52.</title>
        <authorList>
            <consortium name="The Broad Institute Genomics Platform"/>
            <person name="Cuomo C."/>
            <person name="de Hoog S."/>
            <person name="Gorbushina A."/>
            <person name="Stielow B."/>
            <person name="Teixiera M."/>
            <person name="Abouelleil A."/>
            <person name="Chapman S.B."/>
            <person name="Priest M."/>
            <person name="Young S.K."/>
            <person name="Wortman J."/>
            <person name="Nusbaum C."/>
            <person name="Birren B."/>
        </authorList>
    </citation>
    <scope>NUCLEOTIDE SEQUENCE [LARGE SCALE GENOMIC DNA]</scope>
    <source>
        <strain evidence="1">CBS 173.52</strain>
    </source>
</reference>
<protein>
    <recommendedName>
        <fullName evidence="3">Amidohydrolase 3 domain-containing protein</fullName>
    </recommendedName>
</protein>
<dbReference type="OrthoDB" id="194468at2759"/>
<dbReference type="RefSeq" id="XP_016617443.1">
    <property type="nucleotide sequence ID" value="XM_016766285.1"/>
</dbReference>
<dbReference type="Gene3D" id="3.20.20.140">
    <property type="entry name" value="Metal-dependent hydrolases"/>
    <property type="match status" value="1"/>
</dbReference>
<sequence>MPGIHDAHVHIFITGLATLSNIKPGMDAKKSNITERPRSPGCVCEFADAYGDQIVTDLCCIDDYDRGVLDRNFPNTLVMLHGGASHAMFLNSATLNRIFSEEDALNSKHLRRTDWTLMGDITELDVTKAALALPQRAMDLVKRSITHDISWMQSGGVTSVQE</sequence>
<evidence type="ECO:0008006" key="3">
    <source>
        <dbReference type="Google" id="ProtNLM"/>
    </source>
</evidence>
<gene>
    <name evidence="1" type="ORF">Z519_08557</name>
</gene>
<proteinExistence type="predicted"/>
<dbReference type="GeneID" id="27701485"/>
<name>A0A0D2I1I7_CLAB1</name>
<keyword evidence="2" id="KW-1185">Reference proteome</keyword>
<organism evidence="1 2">
    <name type="scientific">Cladophialophora bantiana (strain ATCC 10958 / CBS 173.52 / CDC B-1940 / NIH 8579)</name>
    <name type="common">Xylohypha bantiana</name>
    <dbReference type="NCBI Taxonomy" id="1442370"/>
    <lineage>
        <taxon>Eukaryota</taxon>
        <taxon>Fungi</taxon>
        <taxon>Dikarya</taxon>
        <taxon>Ascomycota</taxon>
        <taxon>Pezizomycotina</taxon>
        <taxon>Eurotiomycetes</taxon>
        <taxon>Chaetothyriomycetidae</taxon>
        <taxon>Chaetothyriales</taxon>
        <taxon>Herpotrichiellaceae</taxon>
        <taxon>Cladophialophora</taxon>
    </lineage>
</organism>
<dbReference type="EMBL" id="KN846992">
    <property type="protein sequence ID" value="KIW90774.1"/>
    <property type="molecule type" value="Genomic_DNA"/>
</dbReference>
<dbReference type="Proteomes" id="UP000053789">
    <property type="component" value="Unassembled WGS sequence"/>
</dbReference>
<evidence type="ECO:0000313" key="2">
    <source>
        <dbReference type="Proteomes" id="UP000053789"/>
    </source>
</evidence>
<evidence type="ECO:0000313" key="1">
    <source>
        <dbReference type="EMBL" id="KIW90774.1"/>
    </source>
</evidence>
<dbReference type="Gene3D" id="3.10.310.70">
    <property type="match status" value="1"/>
</dbReference>